<evidence type="ECO:0000256" key="1">
    <source>
        <dbReference type="PROSITE-ProRule" id="PRU00339"/>
    </source>
</evidence>
<dbReference type="GO" id="GO:0003341">
    <property type="term" value="P:cilium movement"/>
    <property type="evidence" value="ECO:0007669"/>
    <property type="project" value="TreeGrafter"/>
</dbReference>
<dbReference type="InterPro" id="IPR008978">
    <property type="entry name" value="HSP20-like_chaperone"/>
</dbReference>
<dbReference type="PANTHER" id="PTHR46492:SF1">
    <property type="entry name" value="DYNEIN AXONEMAL ASSEMBLY FACTOR 4"/>
    <property type="match status" value="1"/>
</dbReference>
<dbReference type="Gene3D" id="1.25.40.10">
    <property type="entry name" value="Tetratricopeptide repeat domain"/>
    <property type="match status" value="2"/>
</dbReference>
<gene>
    <name evidence="4" type="ORF">Poli38472_005556</name>
</gene>
<evidence type="ECO:0000259" key="3">
    <source>
        <dbReference type="PROSITE" id="PS51203"/>
    </source>
</evidence>
<sequence length="694" mass="77124">MGEIRVTNDSLRHCTVESAANEPEAMPLTPRYTWEEDATSLALHIKLPGTALKHVDLYVSDVLVKVNAPPYVLLLDLFAAVDETSAVVKRIAATHVLHITLRKTDPKLWKQLMLEDTKTALQTRRLESMERKRVAEQALAEKRKDRKHQEEKQTLRAQMAVDDTNRQILADLKTEEKEREERAMYESFKDLQMKQHHVSVGSPTARQGSKADDNQVTHQVDAAPEPKSILKQDEKLKNKRKKRVSFAKDSPPSNQDVVDEILELTADGSFDIAAAPKSIPLNHDTQVESDTSSDEEPQEDKPSPVPTKAGTIPDAKEESYVIVELPAPRDSTTAEITFTPRVFPTPSRESKAAEEEDWLLKNRKHLKKHKGLRGAADAYDISESDPMWLKAKGDDFFRSKDYRSAANAYSEAMTAAGDDQHELLTACLSNRAACNLQLADFERCLQDCSKALTYLPDTAQPPPNHSEGQATPLIKQHRLKLKLLVRRGTALCRLGKFTEAKADYGVALTMDNQNSALQQDYYQLLQLEQADQAKARGDEAFKQNQLDDAISEYNQSLKLHSQSVACLSNRAACFLRCHELQKCVDDCTMALELLQQAPGAPTDTNTSAGLAFFAVGPAAGSAKRRAWVVKTMVRRGTAYAAMHLYDKAEVDYATAVKLDPSNTALQSDLDKIRGQHQGGKVDSGSQEAFVASVP</sequence>
<evidence type="ECO:0000256" key="2">
    <source>
        <dbReference type="SAM" id="MobiDB-lite"/>
    </source>
</evidence>
<dbReference type="GO" id="GO:0036159">
    <property type="term" value="P:inner dynein arm assembly"/>
    <property type="evidence" value="ECO:0007669"/>
    <property type="project" value="TreeGrafter"/>
</dbReference>
<dbReference type="AlphaFoldDB" id="A0A8K1FLR1"/>
<dbReference type="Proteomes" id="UP000794436">
    <property type="component" value="Unassembled WGS sequence"/>
</dbReference>
<dbReference type="SUPFAM" id="SSF48452">
    <property type="entry name" value="TPR-like"/>
    <property type="match status" value="2"/>
</dbReference>
<protein>
    <recommendedName>
        <fullName evidence="3">CS domain-containing protein</fullName>
    </recommendedName>
</protein>
<dbReference type="InterPro" id="IPR007052">
    <property type="entry name" value="CS_dom"/>
</dbReference>
<accession>A0A8K1FLR1</accession>
<dbReference type="SUPFAM" id="SSF49764">
    <property type="entry name" value="HSP20-like chaperones"/>
    <property type="match status" value="1"/>
</dbReference>
<dbReference type="GO" id="GO:0036158">
    <property type="term" value="P:outer dynein arm assembly"/>
    <property type="evidence" value="ECO:0007669"/>
    <property type="project" value="TreeGrafter"/>
</dbReference>
<dbReference type="PROSITE" id="PS50005">
    <property type="entry name" value="TPR"/>
    <property type="match status" value="1"/>
</dbReference>
<dbReference type="InterPro" id="IPR019734">
    <property type="entry name" value="TPR_rpt"/>
</dbReference>
<comment type="caution">
    <text evidence="4">The sequence shown here is derived from an EMBL/GenBank/DDBJ whole genome shotgun (WGS) entry which is preliminary data.</text>
</comment>
<dbReference type="Pfam" id="PF13181">
    <property type="entry name" value="TPR_8"/>
    <property type="match status" value="1"/>
</dbReference>
<organism evidence="4 5">
    <name type="scientific">Pythium oligandrum</name>
    <name type="common">Mycoparasitic fungus</name>
    <dbReference type="NCBI Taxonomy" id="41045"/>
    <lineage>
        <taxon>Eukaryota</taxon>
        <taxon>Sar</taxon>
        <taxon>Stramenopiles</taxon>
        <taxon>Oomycota</taxon>
        <taxon>Peronosporomycetes</taxon>
        <taxon>Pythiales</taxon>
        <taxon>Pythiaceae</taxon>
        <taxon>Pythium</taxon>
    </lineage>
</organism>
<dbReference type="InterPro" id="IPR052004">
    <property type="entry name" value="Dynein_assembly_factor_4"/>
</dbReference>
<name>A0A8K1FLR1_PYTOL</name>
<dbReference type="OrthoDB" id="348005at2759"/>
<dbReference type="SMART" id="SM00028">
    <property type="entry name" value="TPR"/>
    <property type="match status" value="6"/>
</dbReference>
<dbReference type="EMBL" id="SPLM01000073">
    <property type="protein sequence ID" value="TMW62938.1"/>
    <property type="molecule type" value="Genomic_DNA"/>
</dbReference>
<feature type="domain" description="CS" evidence="3">
    <location>
        <begin position="27"/>
        <end position="113"/>
    </location>
</feature>
<reference evidence="4" key="1">
    <citation type="submission" date="2019-03" db="EMBL/GenBank/DDBJ databases">
        <title>Long read genome sequence of the mycoparasitic Pythium oligandrum ATCC 38472 isolated from sugarbeet rhizosphere.</title>
        <authorList>
            <person name="Gaulin E."/>
        </authorList>
    </citation>
    <scope>NUCLEOTIDE SEQUENCE</scope>
    <source>
        <strain evidence="4">ATCC 38472_TT</strain>
    </source>
</reference>
<proteinExistence type="predicted"/>
<dbReference type="InterPro" id="IPR011990">
    <property type="entry name" value="TPR-like_helical_dom_sf"/>
</dbReference>
<keyword evidence="1" id="KW-0802">TPR repeat</keyword>
<dbReference type="Gene3D" id="2.60.40.790">
    <property type="match status" value="1"/>
</dbReference>
<evidence type="ECO:0000313" key="5">
    <source>
        <dbReference type="Proteomes" id="UP000794436"/>
    </source>
</evidence>
<feature type="region of interest" description="Disordered" evidence="2">
    <location>
        <begin position="191"/>
        <end position="254"/>
    </location>
</feature>
<evidence type="ECO:0000313" key="4">
    <source>
        <dbReference type="EMBL" id="TMW62938.1"/>
    </source>
</evidence>
<feature type="repeat" description="TPR" evidence="1">
    <location>
        <begin position="629"/>
        <end position="662"/>
    </location>
</feature>
<dbReference type="PANTHER" id="PTHR46492">
    <property type="entry name" value="DYNEIN ASSEMBLY FACTOR 4, AXONEMAL"/>
    <property type="match status" value="1"/>
</dbReference>
<feature type="region of interest" description="Disordered" evidence="2">
    <location>
        <begin position="674"/>
        <end position="694"/>
    </location>
</feature>
<feature type="region of interest" description="Disordered" evidence="2">
    <location>
        <begin position="275"/>
        <end position="317"/>
    </location>
</feature>
<dbReference type="PROSITE" id="PS51203">
    <property type="entry name" value="CS"/>
    <property type="match status" value="1"/>
</dbReference>
<keyword evidence="5" id="KW-1185">Reference proteome</keyword>